<feature type="active site" description="Charge relay system" evidence="7">
    <location>
        <position position="157"/>
    </location>
</feature>
<evidence type="ECO:0000256" key="4">
    <source>
        <dbReference type="ARBA" id="ARBA00022840"/>
    </source>
</evidence>
<dbReference type="STRING" id="13706.A0A1X2HQ31"/>
<sequence length="511" mass="54666">MLSRVFTQRAINPQASARAFTTWQQALDAIEKHNDRLNAFVAVQDKESLNQSGEQAAKRRAEGTSLGPLDGVAIGIKDNFCTTSLPTTCGSKVLEGFVSPYDATVVRHLKEAGAVLMGKTNMDEFGMGAANAFTCYGPTTNPMDQPGQDELRVAGGSSGGSAAAVASNMCMAALGSDTGGSVRLPASYCGIVGYKPSYGQCSRHGLVTYATSLDCVGILAQTVQGAGVVYDTISKYDEQDPSALLPELRAQVDEADRKLAAQWPSDDLTGLRVGIPSEYFVDPMSKDAIDIWRAGIRHMKKRGATIVPVSLPHTRYALPAYFTLALAEAGSNLARYDGVRYGYRAEEDTASYADTRTEGFGTEAQRRILLGTHILTAGTYETAFLPAQKTRRQIQLDFNNVFLQHNPLYSTPAPTEGVHVLLCPSATGPAPKLSDILKSASDDQGEKGHGVVDTYVNDVFTVPPSLAGIPAVSVPFGKSSEDGYPIGLQLISQYGYDRFLLRIADTLAVHS</sequence>
<dbReference type="EC" id="6.3.5.7" evidence="7"/>
<evidence type="ECO:0000256" key="6">
    <source>
        <dbReference type="ARBA" id="ARBA00047407"/>
    </source>
</evidence>
<evidence type="ECO:0000256" key="3">
    <source>
        <dbReference type="ARBA" id="ARBA00022741"/>
    </source>
</evidence>
<reference evidence="9 10" key="1">
    <citation type="submission" date="2016-07" db="EMBL/GenBank/DDBJ databases">
        <title>Pervasive Adenine N6-methylation of Active Genes in Fungi.</title>
        <authorList>
            <consortium name="DOE Joint Genome Institute"/>
            <person name="Mondo S.J."/>
            <person name="Dannebaum R.O."/>
            <person name="Kuo R.C."/>
            <person name="Labutti K."/>
            <person name="Haridas S."/>
            <person name="Kuo A."/>
            <person name="Salamov A."/>
            <person name="Ahrendt S.R."/>
            <person name="Lipzen A."/>
            <person name="Sullivan W."/>
            <person name="Andreopoulos W.B."/>
            <person name="Clum A."/>
            <person name="Lindquist E."/>
            <person name="Daum C."/>
            <person name="Ramamoorthy G.K."/>
            <person name="Gryganskyi A."/>
            <person name="Culley D."/>
            <person name="Magnuson J.K."/>
            <person name="James T.Y."/>
            <person name="O'Malley M.A."/>
            <person name="Stajich J.E."/>
            <person name="Spatafora J.W."/>
            <person name="Visel A."/>
            <person name="Grigoriev I.V."/>
        </authorList>
    </citation>
    <scope>NUCLEOTIDE SEQUENCE [LARGE SCALE GENOMIC DNA]</scope>
    <source>
        <strain evidence="9 10">NRRL 2496</strain>
    </source>
</reference>
<dbReference type="InterPro" id="IPR004412">
    <property type="entry name" value="GatA"/>
</dbReference>
<keyword evidence="2 7" id="KW-0436">Ligase</keyword>
<keyword evidence="5 7" id="KW-0648">Protein biosynthesis</keyword>
<keyword evidence="10" id="KW-1185">Reference proteome</keyword>
<evidence type="ECO:0000259" key="8">
    <source>
        <dbReference type="Pfam" id="PF01425"/>
    </source>
</evidence>
<dbReference type="OrthoDB" id="421993at2759"/>
<proteinExistence type="inferred from homology"/>
<dbReference type="GO" id="GO:0030956">
    <property type="term" value="C:glutamyl-tRNA(Gln) amidotransferase complex"/>
    <property type="evidence" value="ECO:0007669"/>
    <property type="project" value="UniProtKB-UniRule"/>
</dbReference>
<evidence type="ECO:0000256" key="5">
    <source>
        <dbReference type="ARBA" id="ARBA00022917"/>
    </source>
</evidence>
<feature type="active site" description="Acyl-ester intermediate" evidence="7">
    <location>
        <position position="181"/>
    </location>
</feature>
<evidence type="ECO:0000313" key="10">
    <source>
        <dbReference type="Proteomes" id="UP000242180"/>
    </source>
</evidence>
<comment type="subcellular location">
    <subcellularLocation>
        <location evidence="7">Mitochondrion</location>
    </subcellularLocation>
</comment>
<evidence type="ECO:0000313" key="9">
    <source>
        <dbReference type="EMBL" id="ORZ01006.1"/>
    </source>
</evidence>
<dbReference type="InterPro" id="IPR020556">
    <property type="entry name" value="Amidase_CS"/>
</dbReference>
<dbReference type="InterPro" id="IPR023631">
    <property type="entry name" value="Amidase_dom"/>
</dbReference>
<dbReference type="PROSITE" id="PS00571">
    <property type="entry name" value="AMIDASES"/>
    <property type="match status" value="1"/>
</dbReference>
<dbReference type="HAMAP" id="MF_00120">
    <property type="entry name" value="GatA"/>
    <property type="match status" value="1"/>
</dbReference>
<dbReference type="GO" id="GO:0050567">
    <property type="term" value="F:glutaminyl-tRNA synthase (glutamine-hydrolyzing) activity"/>
    <property type="evidence" value="ECO:0007669"/>
    <property type="project" value="UniProtKB-UniRule"/>
</dbReference>
<keyword evidence="3 7" id="KW-0547">Nucleotide-binding</keyword>
<dbReference type="GO" id="GO:0032543">
    <property type="term" value="P:mitochondrial translation"/>
    <property type="evidence" value="ECO:0007669"/>
    <property type="project" value="UniProtKB-UniRule"/>
</dbReference>
<dbReference type="FunCoup" id="A0A1X2HQ31">
    <property type="interactions" value="224"/>
</dbReference>
<dbReference type="SUPFAM" id="SSF75304">
    <property type="entry name" value="Amidase signature (AS) enzymes"/>
    <property type="match status" value="1"/>
</dbReference>
<dbReference type="GO" id="GO:0005524">
    <property type="term" value="F:ATP binding"/>
    <property type="evidence" value="ECO:0007669"/>
    <property type="project" value="UniProtKB-KW"/>
</dbReference>
<gene>
    <name evidence="9" type="ORF">BCR43DRAFT_163492</name>
</gene>
<evidence type="ECO:0000256" key="7">
    <source>
        <dbReference type="HAMAP-Rule" id="MF_03150"/>
    </source>
</evidence>
<dbReference type="Proteomes" id="UP000242180">
    <property type="component" value="Unassembled WGS sequence"/>
</dbReference>
<accession>A0A1X2HQ31</accession>
<dbReference type="EMBL" id="MCGN01000002">
    <property type="protein sequence ID" value="ORZ01006.1"/>
    <property type="molecule type" value="Genomic_DNA"/>
</dbReference>
<evidence type="ECO:0000256" key="1">
    <source>
        <dbReference type="ARBA" id="ARBA00008069"/>
    </source>
</evidence>
<dbReference type="PANTHER" id="PTHR11895">
    <property type="entry name" value="TRANSAMIDASE"/>
    <property type="match status" value="1"/>
</dbReference>
<keyword evidence="7" id="KW-0496">Mitochondrion</keyword>
<keyword evidence="4 7" id="KW-0067">ATP-binding</keyword>
<dbReference type="Gene3D" id="3.90.1300.10">
    <property type="entry name" value="Amidase signature (AS) domain"/>
    <property type="match status" value="1"/>
</dbReference>
<comment type="similarity">
    <text evidence="1 7">Belongs to the amidase family. GatA subfamily.</text>
</comment>
<dbReference type="AlphaFoldDB" id="A0A1X2HQ31"/>
<evidence type="ECO:0000256" key="2">
    <source>
        <dbReference type="ARBA" id="ARBA00022598"/>
    </source>
</evidence>
<feature type="domain" description="Amidase" evidence="8">
    <location>
        <begin position="25"/>
        <end position="501"/>
    </location>
</feature>
<feature type="active site" description="Charge relay system" evidence="7">
    <location>
        <position position="77"/>
    </location>
</feature>
<dbReference type="GO" id="GO:0005739">
    <property type="term" value="C:mitochondrion"/>
    <property type="evidence" value="ECO:0007669"/>
    <property type="project" value="UniProtKB-SubCell"/>
</dbReference>
<dbReference type="GO" id="GO:0070681">
    <property type="term" value="P:glutaminyl-tRNAGln biosynthesis via transamidation"/>
    <property type="evidence" value="ECO:0007669"/>
    <property type="project" value="UniProtKB-UniRule"/>
</dbReference>
<organism evidence="9 10">
    <name type="scientific">Syncephalastrum racemosum</name>
    <name type="common">Filamentous fungus</name>
    <dbReference type="NCBI Taxonomy" id="13706"/>
    <lineage>
        <taxon>Eukaryota</taxon>
        <taxon>Fungi</taxon>
        <taxon>Fungi incertae sedis</taxon>
        <taxon>Mucoromycota</taxon>
        <taxon>Mucoromycotina</taxon>
        <taxon>Mucoromycetes</taxon>
        <taxon>Mucorales</taxon>
        <taxon>Syncephalastraceae</taxon>
        <taxon>Syncephalastrum</taxon>
    </lineage>
</organism>
<comment type="caution">
    <text evidence="9">The sequence shown here is derived from an EMBL/GenBank/DDBJ whole genome shotgun (WGS) entry which is preliminary data.</text>
</comment>
<comment type="subunit">
    <text evidence="7">Subunit of the heterotrimeric GatCAB amidotransferase (AdT) complex, composed of A, B and C subunits.</text>
</comment>
<dbReference type="InterPro" id="IPR000120">
    <property type="entry name" value="Amidase"/>
</dbReference>
<dbReference type="Pfam" id="PF01425">
    <property type="entry name" value="Amidase"/>
    <property type="match status" value="1"/>
</dbReference>
<dbReference type="InterPro" id="IPR036928">
    <property type="entry name" value="AS_sf"/>
</dbReference>
<comment type="catalytic activity">
    <reaction evidence="6 7">
        <text>L-glutamyl-tRNA(Gln) + L-glutamine + ATP + H2O = L-glutaminyl-tRNA(Gln) + L-glutamate + ADP + phosphate + H(+)</text>
        <dbReference type="Rhea" id="RHEA:17521"/>
        <dbReference type="Rhea" id="RHEA-COMP:9681"/>
        <dbReference type="Rhea" id="RHEA-COMP:9684"/>
        <dbReference type="ChEBI" id="CHEBI:15377"/>
        <dbReference type="ChEBI" id="CHEBI:15378"/>
        <dbReference type="ChEBI" id="CHEBI:29985"/>
        <dbReference type="ChEBI" id="CHEBI:30616"/>
        <dbReference type="ChEBI" id="CHEBI:43474"/>
        <dbReference type="ChEBI" id="CHEBI:58359"/>
        <dbReference type="ChEBI" id="CHEBI:78520"/>
        <dbReference type="ChEBI" id="CHEBI:78521"/>
        <dbReference type="ChEBI" id="CHEBI:456216"/>
        <dbReference type="EC" id="6.3.5.7"/>
    </reaction>
</comment>
<comment type="function">
    <text evidence="7">Allows the formation of correctly charged Gln-tRNA(Gln) through the transamidation of misacylated Glu-tRNA(Gln) in the mitochondria. The reaction takes place in the presence of glutamine and ATP through an activated gamma-phospho-Glu-tRNA(Gln).</text>
</comment>
<dbReference type="PANTHER" id="PTHR11895:SF7">
    <property type="entry name" value="GLUTAMYL-TRNA(GLN) AMIDOTRANSFERASE SUBUNIT A, MITOCHONDRIAL"/>
    <property type="match status" value="1"/>
</dbReference>
<dbReference type="OMA" id="QPASYCG"/>
<protein>
    <recommendedName>
        <fullName evidence="7">Glutamyl-tRNA(Gln) amidotransferase subunit A, mitochondrial</fullName>
        <shortName evidence="7">Glu-AdT subunit A</shortName>
        <ecNumber evidence="7">6.3.5.7</ecNumber>
    </recommendedName>
</protein>
<dbReference type="InParanoid" id="A0A1X2HQ31"/>
<name>A0A1X2HQ31_SYNRA</name>